<dbReference type="SMART" id="SM00515">
    <property type="entry name" value="eIF5C"/>
    <property type="match status" value="1"/>
</dbReference>
<protein>
    <recommendedName>
        <fullName evidence="1">W2 domain-containing protein</fullName>
    </recommendedName>
</protein>
<name>A0ABN9MFB2_9NEOB</name>
<organism evidence="2 3">
    <name type="scientific">Ranitomeya imitator</name>
    <name type="common">mimic poison frog</name>
    <dbReference type="NCBI Taxonomy" id="111125"/>
    <lineage>
        <taxon>Eukaryota</taxon>
        <taxon>Metazoa</taxon>
        <taxon>Chordata</taxon>
        <taxon>Craniata</taxon>
        <taxon>Vertebrata</taxon>
        <taxon>Euteleostomi</taxon>
        <taxon>Amphibia</taxon>
        <taxon>Batrachia</taxon>
        <taxon>Anura</taxon>
        <taxon>Neobatrachia</taxon>
        <taxon>Hyloidea</taxon>
        <taxon>Dendrobatidae</taxon>
        <taxon>Dendrobatinae</taxon>
        <taxon>Ranitomeya</taxon>
    </lineage>
</organism>
<dbReference type="CDD" id="cd11559">
    <property type="entry name" value="W2_eIF4G1_like"/>
    <property type="match status" value="1"/>
</dbReference>
<feature type="domain" description="W2" evidence="1">
    <location>
        <begin position="50"/>
        <end position="197"/>
    </location>
</feature>
<dbReference type="SUPFAM" id="SSF48371">
    <property type="entry name" value="ARM repeat"/>
    <property type="match status" value="1"/>
</dbReference>
<dbReference type="InterPro" id="IPR016024">
    <property type="entry name" value="ARM-type_fold"/>
</dbReference>
<accession>A0ABN9MFB2</accession>
<dbReference type="Pfam" id="PF02020">
    <property type="entry name" value="W2"/>
    <property type="match status" value="1"/>
</dbReference>
<dbReference type="EMBL" id="CAUEEQ010067658">
    <property type="protein sequence ID" value="CAJ0965474.1"/>
    <property type="molecule type" value="Genomic_DNA"/>
</dbReference>
<proteinExistence type="predicted"/>
<dbReference type="PROSITE" id="PS51363">
    <property type="entry name" value="W2"/>
    <property type="match status" value="1"/>
</dbReference>
<evidence type="ECO:0000259" key="1">
    <source>
        <dbReference type="PROSITE" id="PS51363"/>
    </source>
</evidence>
<evidence type="ECO:0000313" key="3">
    <source>
        <dbReference type="Proteomes" id="UP001176940"/>
    </source>
</evidence>
<dbReference type="Gene3D" id="1.25.40.180">
    <property type="match status" value="2"/>
</dbReference>
<keyword evidence="3" id="KW-1185">Reference proteome</keyword>
<dbReference type="InterPro" id="IPR003307">
    <property type="entry name" value="W2_domain"/>
</dbReference>
<dbReference type="Proteomes" id="UP001176940">
    <property type="component" value="Unassembled WGS sequence"/>
</dbReference>
<comment type="caution">
    <text evidence="2">The sequence shown here is derived from an EMBL/GenBank/DDBJ whole genome shotgun (WGS) entry which is preliminary data.</text>
</comment>
<sequence length="197" mass="22658">MSHKKVAALWRETSLRWKDVLPEGEDVQSFVSEKNLDFTLSDCCSPSESLSRKEMTAEELHRRLEQLIMEENASDEHIFDWVEANLDEGQMSSAAFLRALMTAVCKAAILGDCSSCRVDTSFLKQKVPVLLKYMDSNVERELQALYALQALIVKLDQPPNLLRMFFDCLYDEEVISEDAFYMWESSKDPQSRTEKVL</sequence>
<reference evidence="2" key="1">
    <citation type="submission" date="2023-07" db="EMBL/GenBank/DDBJ databases">
        <authorList>
            <person name="Stuckert A."/>
        </authorList>
    </citation>
    <scope>NUCLEOTIDE SEQUENCE</scope>
</reference>
<gene>
    <name evidence="2" type="ORF">RIMI_LOCUS20327553</name>
</gene>
<evidence type="ECO:0000313" key="2">
    <source>
        <dbReference type="EMBL" id="CAJ0965474.1"/>
    </source>
</evidence>